<sequence>MPTEISTFIKKHKLNTLIILIILACLGILLAVNKYQDYQLAQISTFDECARAGYPILESYPPQCKTPDGRTFIGIIQQQECAEDAQCGNGYYCLLGACEPFIVDTSCNEDADCTLINTKNRYSCCWSGQCDTIDYTENTWI</sequence>
<evidence type="ECO:0008006" key="4">
    <source>
        <dbReference type="Google" id="ProtNLM"/>
    </source>
</evidence>
<dbReference type="EMBL" id="JAGQKX010000070">
    <property type="protein sequence ID" value="MCA9390332.1"/>
    <property type="molecule type" value="Genomic_DNA"/>
</dbReference>
<dbReference type="Proteomes" id="UP000701698">
    <property type="component" value="Unassembled WGS sequence"/>
</dbReference>
<keyword evidence="1" id="KW-0812">Transmembrane</keyword>
<evidence type="ECO:0000313" key="3">
    <source>
        <dbReference type="Proteomes" id="UP000701698"/>
    </source>
</evidence>
<protein>
    <recommendedName>
        <fullName evidence="4">Transmembrane protein</fullName>
    </recommendedName>
</protein>
<keyword evidence="1" id="KW-0472">Membrane</keyword>
<dbReference type="AlphaFoldDB" id="A0A955LGS9"/>
<gene>
    <name evidence="2" type="ORF">KC571_02905</name>
</gene>
<reference evidence="2" key="1">
    <citation type="submission" date="2020-04" db="EMBL/GenBank/DDBJ databases">
        <authorList>
            <person name="Zhang T."/>
        </authorList>
    </citation>
    <scope>NUCLEOTIDE SEQUENCE</scope>
    <source>
        <strain evidence="2">HKST-UBA01</strain>
    </source>
</reference>
<evidence type="ECO:0000256" key="1">
    <source>
        <dbReference type="SAM" id="Phobius"/>
    </source>
</evidence>
<accession>A0A955LGS9</accession>
<keyword evidence="1" id="KW-1133">Transmembrane helix</keyword>
<proteinExistence type="predicted"/>
<reference evidence="2" key="2">
    <citation type="journal article" date="2021" name="Microbiome">
        <title>Successional dynamics and alternative stable states in a saline activated sludge microbial community over 9 years.</title>
        <authorList>
            <person name="Wang Y."/>
            <person name="Ye J."/>
            <person name="Ju F."/>
            <person name="Liu L."/>
            <person name="Boyd J.A."/>
            <person name="Deng Y."/>
            <person name="Parks D.H."/>
            <person name="Jiang X."/>
            <person name="Yin X."/>
            <person name="Woodcroft B.J."/>
            <person name="Tyson G.W."/>
            <person name="Hugenholtz P."/>
            <person name="Polz M.F."/>
            <person name="Zhang T."/>
        </authorList>
    </citation>
    <scope>NUCLEOTIDE SEQUENCE</scope>
    <source>
        <strain evidence="2">HKST-UBA01</strain>
    </source>
</reference>
<feature type="non-terminal residue" evidence="2">
    <location>
        <position position="141"/>
    </location>
</feature>
<organism evidence="2 3">
    <name type="scientific">candidate division WWE3 bacterium</name>
    <dbReference type="NCBI Taxonomy" id="2053526"/>
    <lineage>
        <taxon>Bacteria</taxon>
        <taxon>Katanobacteria</taxon>
    </lineage>
</organism>
<name>A0A955LGS9_UNCKA</name>
<comment type="caution">
    <text evidence="2">The sequence shown here is derived from an EMBL/GenBank/DDBJ whole genome shotgun (WGS) entry which is preliminary data.</text>
</comment>
<evidence type="ECO:0000313" key="2">
    <source>
        <dbReference type="EMBL" id="MCA9390332.1"/>
    </source>
</evidence>
<feature type="transmembrane region" description="Helical" evidence="1">
    <location>
        <begin position="12"/>
        <end position="32"/>
    </location>
</feature>